<accession>A0ABY2J4K9</accession>
<evidence type="ECO:0000259" key="1">
    <source>
        <dbReference type="Pfam" id="PF05076"/>
    </source>
</evidence>
<dbReference type="EMBL" id="SOGO01000038">
    <property type="protein sequence ID" value="TFC99880.1"/>
    <property type="molecule type" value="Genomic_DNA"/>
</dbReference>
<evidence type="ECO:0000313" key="3">
    <source>
        <dbReference type="Proteomes" id="UP000297851"/>
    </source>
</evidence>
<feature type="domain" description="Suppressor of fused-like" evidence="1">
    <location>
        <begin position="36"/>
        <end position="189"/>
    </location>
</feature>
<reference evidence="2 3" key="1">
    <citation type="submission" date="2019-03" db="EMBL/GenBank/DDBJ databases">
        <title>Genomics of glacier-inhabiting Cryobacterium strains.</title>
        <authorList>
            <person name="Liu Q."/>
            <person name="Xin Y.-H."/>
        </authorList>
    </citation>
    <scope>NUCLEOTIDE SEQUENCE [LARGE SCALE GENOMIC DNA]</scope>
    <source>
        <strain evidence="2 3">TMT2-16</strain>
    </source>
</reference>
<comment type="caution">
    <text evidence="2">The sequence shown here is derived from an EMBL/GenBank/DDBJ whole genome shotgun (WGS) entry which is preliminary data.</text>
</comment>
<organism evidence="2 3">
    <name type="scientific">Cryobacterium sandaracinum</name>
    <dbReference type="NCBI Taxonomy" id="1259247"/>
    <lineage>
        <taxon>Bacteria</taxon>
        <taxon>Bacillati</taxon>
        <taxon>Actinomycetota</taxon>
        <taxon>Actinomycetes</taxon>
        <taxon>Micrococcales</taxon>
        <taxon>Microbacteriaceae</taxon>
        <taxon>Cryobacterium</taxon>
    </lineage>
</organism>
<gene>
    <name evidence="2" type="ORF">E3T25_13865</name>
</gene>
<dbReference type="Pfam" id="PF05076">
    <property type="entry name" value="SUFU"/>
    <property type="match status" value="1"/>
</dbReference>
<keyword evidence="3" id="KW-1185">Reference proteome</keyword>
<evidence type="ECO:0000313" key="2">
    <source>
        <dbReference type="EMBL" id="TFC99880.1"/>
    </source>
</evidence>
<dbReference type="Proteomes" id="UP000297851">
    <property type="component" value="Unassembled WGS sequence"/>
</dbReference>
<protein>
    <submittedName>
        <fullName evidence="2">Suppressor of fused domain protein</fullName>
    </submittedName>
</protein>
<sequence length="193" mass="20805">MFTARQITRHTMTAFGVAPSVEPKILLSPGGEEGLPSLNLIECDNIPQCGVTSYATIGMSQYTNLSTGGGKNLGVELLAAAGSNWKVIQSGLIGSALNIASGKHSIWPDTIFPDVMSGFDQAVSVPHALFVLPFLWNDIEDLESDDLVITWLMMVPVSDQEFLFAELNGVQALNARLLEAQPDVFNLMRPSVI</sequence>
<name>A0ABY2J4K9_9MICO</name>
<dbReference type="InterPro" id="IPR020941">
    <property type="entry name" value="SUFU-like_domain"/>
</dbReference>
<proteinExistence type="predicted"/>